<feature type="binding site" evidence="18">
    <location>
        <position position="155"/>
    </location>
    <ligand>
        <name>substrate</name>
    </ligand>
</feature>
<feature type="binding site" evidence="18">
    <location>
        <position position="9"/>
    </location>
    <ligand>
        <name>substrate</name>
    </ligand>
</feature>
<dbReference type="Proteomes" id="UP000050863">
    <property type="component" value="Unassembled WGS sequence"/>
</dbReference>
<dbReference type="Gene3D" id="3.30.420.10">
    <property type="entry name" value="Ribonuclease H-like superfamily/Ribonuclease H"/>
    <property type="match status" value="1"/>
</dbReference>
<dbReference type="GO" id="GO:0046872">
    <property type="term" value="F:metal ion binding"/>
    <property type="evidence" value="ECO:0007669"/>
    <property type="project" value="UniProtKB-KW"/>
</dbReference>
<keyword evidence="23" id="KW-1185">Reference proteome</keyword>
<dbReference type="PANTHER" id="PTHR30231:SF41">
    <property type="entry name" value="DNA POLYMERASE III SUBUNIT EPSILON"/>
    <property type="match status" value="1"/>
</dbReference>
<protein>
    <recommendedName>
        <fullName evidence="3 20">DNA polymerase III subunit epsilon</fullName>
        <ecNumber evidence="2 20">2.7.7.7</ecNumber>
    </recommendedName>
</protein>
<organism evidence="22 23">
    <name type="scientific">Bradyrhizobium jicamae</name>
    <dbReference type="NCBI Taxonomy" id="280332"/>
    <lineage>
        <taxon>Bacteria</taxon>
        <taxon>Pseudomonadati</taxon>
        <taxon>Pseudomonadota</taxon>
        <taxon>Alphaproteobacteria</taxon>
        <taxon>Hyphomicrobiales</taxon>
        <taxon>Nitrobacteraceae</taxon>
        <taxon>Bradyrhizobium</taxon>
    </lineage>
</organism>
<evidence type="ECO:0000259" key="21">
    <source>
        <dbReference type="SMART" id="SM00479"/>
    </source>
</evidence>
<feature type="domain" description="Exonuclease" evidence="21">
    <location>
        <begin position="2"/>
        <end position="172"/>
    </location>
</feature>
<dbReference type="PANTHER" id="PTHR30231">
    <property type="entry name" value="DNA POLYMERASE III SUBUNIT EPSILON"/>
    <property type="match status" value="1"/>
</dbReference>
<evidence type="ECO:0000313" key="22">
    <source>
        <dbReference type="EMBL" id="KRR12111.1"/>
    </source>
</evidence>
<comment type="function">
    <text evidence="14 20">DNA polymerase III is a complex, multichain enzyme responsible for most of the replicative synthesis in bacteria. The epsilon subunit contain the editing function and is a proofreading 3'-5' exonuclease.</text>
</comment>
<evidence type="ECO:0000256" key="14">
    <source>
        <dbReference type="ARBA" id="ARBA00025483"/>
    </source>
</evidence>
<dbReference type="GO" id="GO:0008408">
    <property type="term" value="F:3'-5' exonuclease activity"/>
    <property type="evidence" value="ECO:0007669"/>
    <property type="project" value="TreeGrafter"/>
</dbReference>
<dbReference type="AlphaFoldDB" id="A0A0R3M287"/>
<evidence type="ECO:0000313" key="23">
    <source>
        <dbReference type="Proteomes" id="UP000050863"/>
    </source>
</evidence>
<evidence type="ECO:0000256" key="15">
    <source>
        <dbReference type="ARBA" id="ARBA00026073"/>
    </source>
</evidence>
<accession>A0A0R3M287</accession>
<evidence type="ECO:0000256" key="6">
    <source>
        <dbReference type="ARBA" id="ARBA00022705"/>
    </source>
</evidence>
<dbReference type="InterPro" id="IPR036397">
    <property type="entry name" value="RNaseH_sf"/>
</dbReference>
<evidence type="ECO:0000256" key="10">
    <source>
        <dbReference type="ARBA" id="ARBA00022839"/>
    </source>
</evidence>
<proteinExistence type="predicted"/>
<dbReference type="NCBIfam" id="TIGR00573">
    <property type="entry name" value="dnaq"/>
    <property type="match status" value="1"/>
</dbReference>
<dbReference type="InterPro" id="IPR012337">
    <property type="entry name" value="RNaseH-like_sf"/>
</dbReference>
<evidence type="ECO:0000256" key="20">
    <source>
        <dbReference type="RuleBase" id="RU364087"/>
    </source>
</evidence>
<evidence type="ECO:0000256" key="12">
    <source>
        <dbReference type="ARBA" id="ARBA00022932"/>
    </source>
</evidence>
<dbReference type="NCBIfam" id="NF004316">
    <property type="entry name" value="PRK05711.1"/>
    <property type="match status" value="1"/>
</dbReference>
<feature type="binding site" evidence="18">
    <location>
        <position position="52"/>
    </location>
    <ligand>
        <name>substrate</name>
    </ligand>
</feature>
<evidence type="ECO:0000256" key="11">
    <source>
        <dbReference type="ARBA" id="ARBA00022842"/>
    </source>
</evidence>
<feature type="binding site" evidence="19">
    <location>
        <position position="9"/>
    </location>
    <ligand>
        <name>a divalent metal cation</name>
        <dbReference type="ChEBI" id="CHEBI:60240"/>
        <label>1</label>
        <note>catalytic</note>
    </ligand>
</feature>
<evidence type="ECO:0000256" key="7">
    <source>
        <dbReference type="ARBA" id="ARBA00022722"/>
    </source>
</evidence>
<evidence type="ECO:0000256" key="8">
    <source>
        <dbReference type="ARBA" id="ARBA00022723"/>
    </source>
</evidence>
<dbReference type="GO" id="GO:0003677">
    <property type="term" value="F:DNA binding"/>
    <property type="evidence" value="ECO:0007669"/>
    <property type="project" value="InterPro"/>
</dbReference>
<name>A0A0R3M287_9BRAD</name>
<dbReference type="SMART" id="SM00479">
    <property type="entry name" value="EXOIII"/>
    <property type="match status" value="1"/>
</dbReference>
<dbReference type="CDD" id="cd06131">
    <property type="entry name" value="DNA_pol_III_epsilon_Ecoli_like"/>
    <property type="match status" value="1"/>
</dbReference>
<keyword evidence="7 20" id="KW-0540">Nuclease</keyword>
<dbReference type="STRING" id="280332.CQ12_23010"/>
<feature type="binding site" evidence="19">
    <location>
        <position position="155"/>
    </location>
    <ligand>
        <name>a divalent metal cation</name>
        <dbReference type="ChEBI" id="CHEBI:60240"/>
        <label>1</label>
        <note>catalytic</note>
    </ligand>
</feature>
<evidence type="ECO:0000256" key="16">
    <source>
        <dbReference type="ARBA" id="ARBA00049244"/>
    </source>
</evidence>
<feature type="active site" description="Proton acceptor" evidence="17">
    <location>
        <position position="150"/>
    </location>
</feature>
<evidence type="ECO:0000256" key="9">
    <source>
        <dbReference type="ARBA" id="ARBA00022801"/>
    </source>
</evidence>
<comment type="cofactor">
    <cofactor evidence="19">
        <name>Mg(2+)</name>
        <dbReference type="ChEBI" id="CHEBI:18420"/>
    </cofactor>
    <cofactor evidence="19">
        <name>Mn(2+)</name>
        <dbReference type="ChEBI" id="CHEBI:29035"/>
    </cofactor>
    <text evidence="19">Binds 2 divalent metal cations. Magnesium or manganese.</text>
</comment>
<keyword evidence="12 20" id="KW-0239">DNA-directed DNA polymerase</keyword>
<keyword evidence="10 20" id="KW-0269">Exonuclease</keyword>
<dbReference type="GO" id="GO:0005829">
    <property type="term" value="C:cytosol"/>
    <property type="evidence" value="ECO:0007669"/>
    <property type="project" value="TreeGrafter"/>
</dbReference>
<keyword evidence="9 20" id="KW-0378">Hydrolase</keyword>
<keyword evidence="4 20" id="KW-0808">Transferase</keyword>
<keyword evidence="6 20" id="KW-0235">DNA replication</keyword>
<feature type="binding site" evidence="18">
    <location>
        <position position="57"/>
    </location>
    <ligand>
        <name>substrate</name>
    </ligand>
</feature>
<keyword evidence="8 19" id="KW-0479">Metal-binding</keyword>
<dbReference type="EC" id="2.7.7.7" evidence="2 20"/>
<evidence type="ECO:0000256" key="1">
    <source>
        <dbReference type="ARBA" id="ARBA00001936"/>
    </source>
</evidence>
<keyword evidence="5 20" id="KW-0548">Nucleotidyltransferase</keyword>
<evidence type="ECO:0000256" key="3">
    <source>
        <dbReference type="ARBA" id="ARBA00020352"/>
    </source>
</evidence>
<dbReference type="NCBIfam" id="TIGR01406">
    <property type="entry name" value="dnaQ_proteo"/>
    <property type="match status" value="1"/>
</dbReference>
<evidence type="ECO:0000256" key="19">
    <source>
        <dbReference type="PIRSR" id="PIRSR606309-3"/>
    </source>
</evidence>
<evidence type="ECO:0000256" key="4">
    <source>
        <dbReference type="ARBA" id="ARBA00022679"/>
    </source>
</evidence>
<feature type="binding site" evidence="18">
    <location>
        <position position="7"/>
    </location>
    <ligand>
        <name>substrate</name>
    </ligand>
</feature>
<dbReference type="EMBL" id="LLXZ01000039">
    <property type="protein sequence ID" value="KRR12111.1"/>
    <property type="molecule type" value="Genomic_DNA"/>
</dbReference>
<dbReference type="GO" id="GO:0045004">
    <property type="term" value="P:DNA replication proofreading"/>
    <property type="evidence" value="ECO:0007669"/>
    <property type="project" value="TreeGrafter"/>
</dbReference>
<dbReference type="InterPro" id="IPR006309">
    <property type="entry name" value="DnaQ_proteo"/>
</dbReference>
<comment type="cofactor">
    <cofactor evidence="1 20">
        <name>Mn(2+)</name>
        <dbReference type="ChEBI" id="CHEBI:29035"/>
    </cofactor>
</comment>
<evidence type="ECO:0000256" key="17">
    <source>
        <dbReference type="PIRSR" id="PIRSR606309-1"/>
    </source>
</evidence>
<dbReference type="RefSeq" id="WP_057834499.1">
    <property type="nucleotide sequence ID" value="NZ_LLXZ01000039.1"/>
</dbReference>
<dbReference type="OrthoDB" id="9804290at2"/>
<gene>
    <name evidence="20" type="primary">dnaQ</name>
    <name evidence="22" type="ORF">CQ12_23010</name>
</gene>
<dbReference type="GO" id="GO:0003887">
    <property type="term" value="F:DNA-directed DNA polymerase activity"/>
    <property type="evidence" value="ECO:0007669"/>
    <property type="project" value="UniProtKB-KW"/>
</dbReference>
<comment type="caution">
    <text evidence="22">The sequence shown here is derived from an EMBL/GenBank/DDBJ whole genome shotgun (WGS) entry which is preliminary data.</text>
</comment>
<comment type="subunit">
    <text evidence="15 20">DNA polymerase III contains a core (composed of alpha, epsilon and theta chains) that associates with a tau subunit. This core dimerizes to form the POLIII' complex. PolIII' associates with the gamma complex (composed of gamma, delta, delta', psi and chi chains) and with the beta chain to form the complete DNA polymerase III complex.</text>
</comment>
<reference evidence="22 23" key="1">
    <citation type="submission" date="2014-03" db="EMBL/GenBank/DDBJ databases">
        <title>Bradyrhizobium valentinum sp. nov., isolated from effective nodules of Lupinus mariae-josephae, a lupine endemic of basic-lime soils in Eastern Spain.</title>
        <authorList>
            <person name="Duran D."/>
            <person name="Rey L."/>
            <person name="Navarro A."/>
            <person name="Busquets A."/>
            <person name="Imperial J."/>
            <person name="Ruiz-Argueso T."/>
        </authorList>
    </citation>
    <scope>NUCLEOTIDE SEQUENCE [LARGE SCALE GENOMIC DNA]</scope>
    <source>
        <strain evidence="22 23">PAC68</strain>
    </source>
</reference>
<dbReference type="InterPro" id="IPR006054">
    <property type="entry name" value="DnaQ"/>
</dbReference>
<comment type="catalytic activity">
    <reaction evidence="16 20">
        <text>DNA(n) + a 2'-deoxyribonucleoside 5'-triphosphate = DNA(n+1) + diphosphate</text>
        <dbReference type="Rhea" id="RHEA:22508"/>
        <dbReference type="Rhea" id="RHEA-COMP:17339"/>
        <dbReference type="Rhea" id="RHEA-COMP:17340"/>
        <dbReference type="ChEBI" id="CHEBI:33019"/>
        <dbReference type="ChEBI" id="CHEBI:61560"/>
        <dbReference type="ChEBI" id="CHEBI:173112"/>
        <dbReference type="EC" id="2.7.7.7"/>
    </reaction>
</comment>
<keyword evidence="13 19" id="KW-0464">Manganese</keyword>
<dbReference type="InterPro" id="IPR013520">
    <property type="entry name" value="Ribonucl_H"/>
</dbReference>
<evidence type="ECO:0000256" key="18">
    <source>
        <dbReference type="PIRSR" id="PIRSR606309-2"/>
    </source>
</evidence>
<dbReference type="FunFam" id="3.30.420.10:FF:000012">
    <property type="entry name" value="DNA polymerase III subunit epsilon"/>
    <property type="match status" value="1"/>
</dbReference>
<evidence type="ECO:0000256" key="2">
    <source>
        <dbReference type="ARBA" id="ARBA00012417"/>
    </source>
</evidence>
<feature type="binding site" evidence="19">
    <location>
        <position position="7"/>
    </location>
    <ligand>
        <name>a divalent metal cation</name>
        <dbReference type="ChEBI" id="CHEBI:60240"/>
        <label>1</label>
        <note>catalytic</note>
    </ligand>
</feature>
<keyword evidence="11 19" id="KW-0460">Magnesium</keyword>
<evidence type="ECO:0000256" key="5">
    <source>
        <dbReference type="ARBA" id="ARBA00022695"/>
    </source>
</evidence>
<evidence type="ECO:0000256" key="13">
    <source>
        <dbReference type="ARBA" id="ARBA00023211"/>
    </source>
</evidence>
<dbReference type="Pfam" id="PF00929">
    <property type="entry name" value="RNase_T"/>
    <property type="match status" value="1"/>
</dbReference>
<dbReference type="SUPFAM" id="SSF53098">
    <property type="entry name" value="Ribonuclease H-like"/>
    <property type="match status" value="1"/>
</dbReference>
<sequence length="233" mass="26312">MREIVLDTETTGLDPLRGDRLVEIGCIEIFNRMPTGQTFHRYINPERDMPAEAFNVHGLSTEFLASKPLFTEVVEEFLEFIGDAPLVIHNASFDVSFINAELDRIKRQPILRERLVDTLLLARRKHPGVSNRLDDLCSRYSIDNSRRTKHGALLDAELLAEVYIDLIGARQSQLILASETRVTITSGPGDTPRRQRDVPLSPRITDADREAHRAFVATLGDKPIWNDFLPAAV</sequence>